<accession>A0A507FF44</accession>
<dbReference type="PANTHER" id="PTHR34997">
    <property type="entry name" value="AM15"/>
    <property type="match status" value="1"/>
</dbReference>
<dbReference type="GO" id="GO:0008061">
    <property type="term" value="F:chitin binding"/>
    <property type="evidence" value="ECO:0007669"/>
    <property type="project" value="InterPro"/>
</dbReference>
<evidence type="ECO:0000256" key="2">
    <source>
        <dbReference type="SAM" id="SignalP"/>
    </source>
</evidence>
<dbReference type="EMBL" id="QEAP01000138">
    <property type="protein sequence ID" value="TPX74200.1"/>
    <property type="molecule type" value="Genomic_DNA"/>
</dbReference>
<protein>
    <recommendedName>
        <fullName evidence="5">LysM domain-containing protein</fullName>
    </recommendedName>
</protein>
<proteinExistence type="predicted"/>
<comment type="caution">
    <text evidence="3">The sequence shown here is derived from an EMBL/GenBank/DDBJ whole genome shotgun (WGS) entry which is preliminary data.</text>
</comment>
<evidence type="ECO:0000313" key="3">
    <source>
        <dbReference type="EMBL" id="TPX74200.1"/>
    </source>
</evidence>
<organism evidence="3 4">
    <name type="scientific">Chytriomyces confervae</name>
    <dbReference type="NCBI Taxonomy" id="246404"/>
    <lineage>
        <taxon>Eukaryota</taxon>
        <taxon>Fungi</taxon>
        <taxon>Fungi incertae sedis</taxon>
        <taxon>Chytridiomycota</taxon>
        <taxon>Chytridiomycota incertae sedis</taxon>
        <taxon>Chytridiomycetes</taxon>
        <taxon>Chytridiales</taxon>
        <taxon>Chytriomycetaceae</taxon>
        <taxon>Chytriomyces</taxon>
    </lineage>
</organism>
<feature type="signal peptide" evidence="2">
    <location>
        <begin position="1"/>
        <end position="18"/>
    </location>
</feature>
<feature type="compositionally biased region" description="Low complexity" evidence="1">
    <location>
        <begin position="255"/>
        <end position="274"/>
    </location>
</feature>
<keyword evidence="4" id="KW-1185">Reference proteome</keyword>
<reference evidence="3 4" key="1">
    <citation type="journal article" date="2019" name="Sci. Rep.">
        <title>Comparative genomics of chytrid fungi reveal insights into the obligate biotrophic and pathogenic lifestyle of Synchytrium endobioticum.</title>
        <authorList>
            <person name="van de Vossenberg B.T.L.H."/>
            <person name="Warris S."/>
            <person name="Nguyen H.D.T."/>
            <person name="van Gent-Pelzer M.P.E."/>
            <person name="Joly D.L."/>
            <person name="van de Geest H.C."/>
            <person name="Bonants P.J.M."/>
            <person name="Smith D.S."/>
            <person name="Levesque C.A."/>
            <person name="van der Lee T.A.J."/>
        </authorList>
    </citation>
    <scope>NUCLEOTIDE SEQUENCE [LARGE SCALE GENOMIC DNA]</scope>
    <source>
        <strain evidence="3 4">CBS 675.73</strain>
    </source>
</reference>
<evidence type="ECO:0008006" key="5">
    <source>
        <dbReference type="Google" id="ProtNLM"/>
    </source>
</evidence>
<feature type="compositionally biased region" description="Pro residues" evidence="1">
    <location>
        <begin position="275"/>
        <end position="290"/>
    </location>
</feature>
<sequence length="465" mass="47694">MRLAYLSSLLACVQLLHALSLGSNTAGRPVLGHINPAAQGSSLAAVVGCQYTYHVSNPAGQTCLEIQAATGLTVQKLVEINTALDCSKPVEYNTFVCTAGPDPSQAVASIAPNCLLSYTLMENESCSAIQAAFDMDATTFTLLNPSLDCSGTPGSSTPVCLEASVSSSLIGGPPKSFTPVSVAHVGNCNSLVTVASPTACLDISAQARVSVTLLNEWNGNLNCWGLKQNDTLCVGVGAVVAPFLSSTAVEPTRVTSATSTTTTTTTSNAVDAPSSPSPSPSPPASSPSPSPQAVAASPSPAEVPAPNPSRAQESPVRPPASSSSSGNVLIRGSGSGTYFYDVEGRTCNGERAYNENQAYTSCESSAPPYTTLGDRRNNNIVALALDQMNANKAGLCGKRVIVKYNGRVVDATFVVWDSCAACTGGVKLDFSVSALSAIEPAACTLGNVGGIEWEVVDEQVIPYVA</sequence>
<dbReference type="SUPFAM" id="SSF50685">
    <property type="entry name" value="Barwin-like endoglucanases"/>
    <property type="match status" value="1"/>
</dbReference>
<feature type="chain" id="PRO_5021245528" description="LysM domain-containing protein" evidence="2">
    <location>
        <begin position="19"/>
        <end position="465"/>
    </location>
</feature>
<feature type="region of interest" description="Disordered" evidence="1">
    <location>
        <begin position="249"/>
        <end position="329"/>
    </location>
</feature>
<dbReference type="PANTHER" id="PTHR34997:SF1">
    <property type="entry name" value="PEPTIDOGLYCAN-BINDING LYSIN DOMAIN"/>
    <property type="match status" value="1"/>
</dbReference>
<dbReference type="STRING" id="246404.A0A507FF44"/>
<dbReference type="InterPro" id="IPR052210">
    <property type="entry name" value="LysM1-like"/>
</dbReference>
<dbReference type="AlphaFoldDB" id="A0A507FF44"/>
<keyword evidence="2" id="KW-0732">Signal</keyword>
<dbReference type="InterPro" id="IPR036908">
    <property type="entry name" value="RlpA-like_sf"/>
</dbReference>
<dbReference type="CDD" id="cd22191">
    <property type="entry name" value="DPBB_RlpA_EXP_N-like"/>
    <property type="match status" value="1"/>
</dbReference>
<gene>
    <name evidence="3" type="ORF">CcCBS67573_g04523</name>
</gene>
<dbReference type="Gene3D" id="2.40.40.10">
    <property type="entry name" value="RlpA-like domain"/>
    <property type="match status" value="1"/>
</dbReference>
<feature type="compositionally biased region" description="Low complexity" evidence="1">
    <location>
        <begin position="291"/>
        <end position="300"/>
    </location>
</feature>
<evidence type="ECO:0000256" key="1">
    <source>
        <dbReference type="SAM" id="MobiDB-lite"/>
    </source>
</evidence>
<evidence type="ECO:0000313" key="4">
    <source>
        <dbReference type="Proteomes" id="UP000320333"/>
    </source>
</evidence>
<dbReference type="Proteomes" id="UP000320333">
    <property type="component" value="Unassembled WGS sequence"/>
</dbReference>
<name>A0A507FF44_9FUNG</name>
<dbReference type="OrthoDB" id="2148095at2759"/>